<evidence type="ECO:0000313" key="9">
    <source>
        <dbReference type="EMBL" id="REJ08078.1"/>
    </source>
</evidence>
<dbReference type="OrthoDB" id="9771038at2"/>
<evidence type="ECO:0000259" key="6">
    <source>
        <dbReference type="Pfam" id="PF00441"/>
    </source>
</evidence>
<comment type="caution">
    <text evidence="9">The sequence shown here is derived from an EMBL/GenBank/DDBJ whole genome shotgun (WGS) entry which is preliminary data.</text>
</comment>
<evidence type="ECO:0000256" key="2">
    <source>
        <dbReference type="ARBA" id="ARBA00009347"/>
    </source>
</evidence>
<dbReference type="SUPFAM" id="SSF47203">
    <property type="entry name" value="Acyl-CoA dehydrogenase C-terminal domain-like"/>
    <property type="match status" value="1"/>
</dbReference>
<dbReference type="Pfam" id="PF18158">
    <property type="entry name" value="AidB_N"/>
    <property type="match status" value="1"/>
</dbReference>
<evidence type="ECO:0000256" key="1">
    <source>
        <dbReference type="ARBA" id="ARBA00001974"/>
    </source>
</evidence>
<proteinExistence type="inferred from homology"/>
<evidence type="ECO:0000256" key="5">
    <source>
        <dbReference type="RuleBase" id="RU362125"/>
    </source>
</evidence>
<dbReference type="PANTHER" id="PTHR42707:SF3">
    <property type="entry name" value="ACYL-COA DEHYDROGENASE AIDB-RELATED"/>
    <property type="match status" value="1"/>
</dbReference>
<dbReference type="InterPro" id="IPR006089">
    <property type="entry name" value="Acyl-CoA_DH_CS"/>
</dbReference>
<evidence type="ECO:0000256" key="3">
    <source>
        <dbReference type="ARBA" id="ARBA00022630"/>
    </source>
</evidence>
<protein>
    <recommendedName>
        <fullName evidence="11">DNA alkylation response protein</fullName>
    </recommendedName>
</protein>
<dbReference type="PROSITE" id="PS00072">
    <property type="entry name" value="ACYL_COA_DH_1"/>
    <property type="match status" value="1"/>
</dbReference>
<dbReference type="InterPro" id="IPR006091">
    <property type="entry name" value="Acyl-CoA_Oxase/DH_mid-dom"/>
</dbReference>
<feature type="domain" description="Acyl-CoA oxidase/dehydrogenase middle" evidence="7">
    <location>
        <begin position="175"/>
        <end position="267"/>
    </location>
</feature>
<dbReference type="Gene3D" id="1.20.140.10">
    <property type="entry name" value="Butyryl-CoA Dehydrogenase, subunit A, domain 3"/>
    <property type="match status" value="1"/>
</dbReference>
<evidence type="ECO:0000259" key="7">
    <source>
        <dbReference type="Pfam" id="PF02770"/>
    </source>
</evidence>
<dbReference type="InterPro" id="IPR036250">
    <property type="entry name" value="AcylCo_DH-like_C"/>
</dbReference>
<dbReference type="InterPro" id="IPR041504">
    <property type="entry name" value="AidB_N"/>
</dbReference>
<dbReference type="PANTHER" id="PTHR42707">
    <property type="entry name" value="ACYL-COA DEHYDROGENASE"/>
    <property type="match status" value="1"/>
</dbReference>
<dbReference type="InterPro" id="IPR052904">
    <property type="entry name" value="Acyl-CoA_dehydrogenase-like"/>
</dbReference>
<dbReference type="Gene3D" id="2.40.110.20">
    <property type="match status" value="1"/>
</dbReference>
<dbReference type="Proteomes" id="UP000262172">
    <property type="component" value="Unassembled WGS sequence"/>
</dbReference>
<organism evidence="9 10">
    <name type="scientific">Microbacterium bovistercoris</name>
    <dbReference type="NCBI Taxonomy" id="2293570"/>
    <lineage>
        <taxon>Bacteria</taxon>
        <taxon>Bacillati</taxon>
        <taxon>Actinomycetota</taxon>
        <taxon>Actinomycetes</taxon>
        <taxon>Micrococcales</taxon>
        <taxon>Microbacteriaceae</taxon>
        <taxon>Microbacterium</taxon>
    </lineage>
</organism>
<dbReference type="GO" id="GO:0003995">
    <property type="term" value="F:acyl-CoA dehydrogenase activity"/>
    <property type="evidence" value="ECO:0007669"/>
    <property type="project" value="InterPro"/>
</dbReference>
<name>A0A371NY29_9MICO</name>
<dbReference type="SUPFAM" id="SSF56645">
    <property type="entry name" value="Acyl-CoA dehydrogenase NM domain-like"/>
    <property type="match status" value="1"/>
</dbReference>
<dbReference type="RefSeq" id="WP_116240689.1">
    <property type="nucleotide sequence ID" value="NZ_QUAB01000013.1"/>
</dbReference>
<keyword evidence="5" id="KW-0560">Oxidoreductase</keyword>
<feature type="domain" description="Adaptive response protein AidB N-terminal" evidence="8">
    <location>
        <begin position="8"/>
        <end position="163"/>
    </location>
</feature>
<evidence type="ECO:0000256" key="4">
    <source>
        <dbReference type="ARBA" id="ARBA00022827"/>
    </source>
</evidence>
<dbReference type="Pfam" id="PF00441">
    <property type="entry name" value="Acyl-CoA_dh_1"/>
    <property type="match status" value="1"/>
</dbReference>
<dbReference type="EMBL" id="QUAB01000013">
    <property type="protein sequence ID" value="REJ08078.1"/>
    <property type="molecule type" value="Genomic_DNA"/>
</dbReference>
<evidence type="ECO:0008006" key="11">
    <source>
        <dbReference type="Google" id="ProtNLM"/>
    </source>
</evidence>
<dbReference type="Pfam" id="PF02770">
    <property type="entry name" value="Acyl-CoA_dh_M"/>
    <property type="match status" value="1"/>
</dbReference>
<comment type="cofactor">
    <cofactor evidence="1 5">
        <name>FAD</name>
        <dbReference type="ChEBI" id="CHEBI:57692"/>
    </cofactor>
</comment>
<reference evidence="9 10" key="1">
    <citation type="submission" date="2018-08" db="EMBL/GenBank/DDBJ databases">
        <title>Isolation, diversity and antifungal activity of Actinobacteria from cow dung.</title>
        <authorList>
            <person name="Ling L."/>
        </authorList>
    </citation>
    <scope>NUCLEOTIDE SEQUENCE [LARGE SCALE GENOMIC DNA]</scope>
    <source>
        <strain evidence="9 10">NEAU-LLE</strain>
    </source>
</reference>
<dbReference type="InterPro" id="IPR009100">
    <property type="entry name" value="AcylCoA_DH/oxidase_NM_dom_sf"/>
</dbReference>
<comment type="similarity">
    <text evidence="2 5">Belongs to the acyl-CoA dehydrogenase family.</text>
</comment>
<sequence>MSTHEVFNQSPARVDVDEYGANVALVEGVARYDAAWAHEGLHATGIRVGTADFQADARRANRNKPQLHTHDRWGNRIDEVEYDPSYHRVISAAVADGAHASAFADPRPGANVARAASFMLSAQIEPGHACPVSMTHSAAPVIAQHPSVAEEWMPRVLSRSYSPDLVPGKQSALLGMAMTEKQGGSDVRANTTVAVPIGDGRYELTGHKWFCSAPMSDGFLVLAQAPGGLSCFLLPRLREDGNRNAMRIMRLKDKLGNASNASSEVEYSGAVAHLLGEEGRGVRTIIEMVTNTRLDCILGSLAGMRQAVAEASWHARHRAAFGRMLIDQPAMTGVIADLQLEVEGVTAAALRLARAYDADASEQDAAFTRLGTAVMKYWACKRGPAHAAEALECLGGNGYTEDFPLAMRYREQPVMAVWEGSGNVIALDVLRALGREPGAFEAFDAEVSLARGADARLDAHLARTRALVREVATDAAPEARARELVAALALALQGSLLVQHGPAAVADGFVASRLGGGSGFATGALFGALPAGVDAAAIAARA</sequence>
<feature type="domain" description="Acyl-CoA dehydrogenase/oxidase C-terminal" evidence="6">
    <location>
        <begin position="279"/>
        <end position="433"/>
    </location>
</feature>
<keyword evidence="10" id="KW-1185">Reference proteome</keyword>
<keyword evidence="3 5" id="KW-0285">Flavoprotein</keyword>
<evidence type="ECO:0000313" key="10">
    <source>
        <dbReference type="Proteomes" id="UP000262172"/>
    </source>
</evidence>
<dbReference type="AlphaFoldDB" id="A0A371NY29"/>
<evidence type="ECO:0000259" key="8">
    <source>
        <dbReference type="Pfam" id="PF18158"/>
    </source>
</evidence>
<gene>
    <name evidence="9" type="ORF">DY023_02090</name>
</gene>
<accession>A0A371NY29</accession>
<keyword evidence="4 5" id="KW-0274">FAD</keyword>
<dbReference type="Gene3D" id="6.10.250.600">
    <property type="match status" value="1"/>
</dbReference>
<dbReference type="InterPro" id="IPR009075">
    <property type="entry name" value="AcylCo_DH/oxidase_C"/>
</dbReference>